<evidence type="ECO:0000256" key="3">
    <source>
        <dbReference type="SAM" id="SignalP"/>
    </source>
</evidence>
<feature type="region of interest" description="Disordered" evidence="1">
    <location>
        <begin position="224"/>
        <end position="256"/>
    </location>
</feature>
<keyword evidence="2" id="KW-0472">Membrane</keyword>
<gene>
    <name evidence="6" type="primary">LOC115881729</name>
</gene>
<sequence>MEPKLIFATLSTIILSILDLIDGHGRLIEPPSRASAWRYGFDTPHNYNDHELYCGGFTRQWVKNEGKCGVCGDAWDSKKPRAHEFGGVYGQGVIVRKYGVGSVMNIRVELTANHFGYFEFALCPDYKAATQDCLDQNILKLVKPQDGVEHRGYRFFPKEGNKVYEIKYRLPKRTCKHCLLQWRYIAGNNWGNCPNGTGAVGCGPQEEFRACADITISGKATDEAMVPPTQPIEPTEEDEDYNELVPLSSSPSPGDVPLPEQSYSPISAIIVSVVSFLVAFLVLFLLYFHFYQVGRKIRDWLKTRREKGETKVSNMQKFPPMVPPRSKKGPAPQPTQSMIYSTQHMV</sequence>
<name>A0A6J2XWR6_SITOR</name>
<proteinExistence type="predicted"/>
<evidence type="ECO:0000313" key="6">
    <source>
        <dbReference type="RefSeq" id="XP_030755205.1"/>
    </source>
</evidence>
<evidence type="ECO:0000256" key="1">
    <source>
        <dbReference type="SAM" id="MobiDB-lite"/>
    </source>
</evidence>
<dbReference type="Pfam" id="PF03067">
    <property type="entry name" value="LPMO_10"/>
    <property type="match status" value="1"/>
</dbReference>
<feature type="compositionally biased region" description="Polar residues" evidence="1">
    <location>
        <begin position="334"/>
        <end position="346"/>
    </location>
</feature>
<keyword evidence="2" id="KW-1133">Transmembrane helix</keyword>
<keyword evidence="5" id="KW-1185">Reference proteome</keyword>
<dbReference type="InParanoid" id="A0A6J2XWR6"/>
<dbReference type="OrthoDB" id="64893at2759"/>
<dbReference type="PANTHER" id="PTHR21113:SF4">
    <property type="entry name" value="CHITIN-BINDING TYPE-4 DOMAIN-CONTAINING PROTEIN"/>
    <property type="match status" value="1"/>
</dbReference>
<keyword evidence="3" id="KW-0732">Signal</keyword>
<feature type="domain" description="Chitin-binding type-4" evidence="4">
    <location>
        <begin position="24"/>
        <end position="214"/>
    </location>
</feature>
<reference evidence="6" key="1">
    <citation type="submission" date="2025-08" db="UniProtKB">
        <authorList>
            <consortium name="RefSeq"/>
        </authorList>
    </citation>
    <scope>IDENTIFICATION</scope>
    <source>
        <tissue evidence="6">Gonads</tissue>
    </source>
</reference>
<keyword evidence="2" id="KW-0812">Transmembrane</keyword>
<dbReference type="RefSeq" id="XP_030755205.1">
    <property type="nucleotide sequence ID" value="XM_030899345.1"/>
</dbReference>
<dbReference type="InterPro" id="IPR004302">
    <property type="entry name" value="Cellulose/chitin-bd_N"/>
</dbReference>
<evidence type="ECO:0000313" key="5">
    <source>
        <dbReference type="Proteomes" id="UP000504635"/>
    </source>
</evidence>
<accession>A0A6J2XWR6</accession>
<dbReference type="GeneID" id="115881729"/>
<dbReference type="KEGG" id="soy:115881729"/>
<feature type="chain" id="PRO_5026731757" evidence="3">
    <location>
        <begin position="24"/>
        <end position="346"/>
    </location>
</feature>
<evidence type="ECO:0000256" key="2">
    <source>
        <dbReference type="SAM" id="Phobius"/>
    </source>
</evidence>
<feature type="transmembrane region" description="Helical" evidence="2">
    <location>
        <begin position="266"/>
        <end position="288"/>
    </location>
</feature>
<dbReference type="AlphaFoldDB" id="A0A6J2XWR6"/>
<organism evidence="5 6">
    <name type="scientific">Sitophilus oryzae</name>
    <name type="common">Rice weevil</name>
    <name type="synonym">Curculio oryzae</name>
    <dbReference type="NCBI Taxonomy" id="7048"/>
    <lineage>
        <taxon>Eukaryota</taxon>
        <taxon>Metazoa</taxon>
        <taxon>Ecdysozoa</taxon>
        <taxon>Arthropoda</taxon>
        <taxon>Hexapoda</taxon>
        <taxon>Insecta</taxon>
        <taxon>Pterygota</taxon>
        <taxon>Neoptera</taxon>
        <taxon>Endopterygota</taxon>
        <taxon>Coleoptera</taxon>
        <taxon>Polyphaga</taxon>
        <taxon>Cucujiformia</taxon>
        <taxon>Curculionidae</taxon>
        <taxon>Dryophthorinae</taxon>
        <taxon>Sitophilus</taxon>
    </lineage>
</organism>
<dbReference type="PANTHER" id="PTHR21113">
    <property type="entry name" value="AGAP001705-PA"/>
    <property type="match status" value="1"/>
</dbReference>
<evidence type="ECO:0000259" key="4">
    <source>
        <dbReference type="Pfam" id="PF03067"/>
    </source>
</evidence>
<protein>
    <submittedName>
        <fullName evidence="6">Uncharacterized protein LOC115881729</fullName>
    </submittedName>
</protein>
<feature type="region of interest" description="Disordered" evidence="1">
    <location>
        <begin position="306"/>
        <end position="346"/>
    </location>
</feature>
<feature type="signal peptide" evidence="3">
    <location>
        <begin position="1"/>
        <end position="23"/>
    </location>
</feature>
<dbReference type="Proteomes" id="UP000504635">
    <property type="component" value="Unplaced"/>
</dbReference>